<feature type="binding site" description="axial binding residue" evidence="13">
    <location>
        <position position="455"/>
    </location>
    <ligand>
        <name>heme</name>
        <dbReference type="ChEBI" id="CHEBI:30413"/>
    </ligand>
    <ligandPart>
        <name>Fe</name>
        <dbReference type="ChEBI" id="CHEBI:18248"/>
    </ligandPart>
</feature>
<dbReference type="OrthoDB" id="1055148at2759"/>
<evidence type="ECO:0000313" key="16">
    <source>
        <dbReference type="Proteomes" id="UP000310158"/>
    </source>
</evidence>
<keyword evidence="10 13" id="KW-0408">Iron</keyword>
<keyword evidence="7 13" id="KW-0479">Metal-binding</keyword>
<dbReference type="GO" id="GO:0016705">
    <property type="term" value="F:oxidoreductase activity, acting on paired donors, with incorporation or reduction of molecular oxygen"/>
    <property type="evidence" value="ECO:0007669"/>
    <property type="project" value="InterPro"/>
</dbReference>
<dbReference type="AlphaFoldDB" id="A0A4V3XFE8"/>
<gene>
    <name evidence="15" type="ORF">EW146_g3540</name>
</gene>
<dbReference type="EMBL" id="SGPL01000119">
    <property type="protein sequence ID" value="THH17243.1"/>
    <property type="molecule type" value="Genomic_DNA"/>
</dbReference>
<evidence type="ECO:0000313" key="15">
    <source>
        <dbReference type="EMBL" id="THH17243.1"/>
    </source>
</evidence>
<dbReference type="GO" id="GO:0004497">
    <property type="term" value="F:monooxygenase activity"/>
    <property type="evidence" value="ECO:0007669"/>
    <property type="project" value="UniProtKB-KW"/>
</dbReference>
<dbReference type="SUPFAM" id="SSF48264">
    <property type="entry name" value="Cytochrome P450"/>
    <property type="match status" value="1"/>
</dbReference>
<evidence type="ECO:0000256" key="14">
    <source>
        <dbReference type="RuleBase" id="RU000461"/>
    </source>
</evidence>
<evidence type="ECO:0000256" key="7">
    <source>
        <dbReference type="ARBA" id="ARBA00022723"/>
    </source>
</evidence>
<evidence type="ECO:0000256" key="3">
    <source>
        <dbReference type="ARBA" id="ARBA00005179"/>
    </source>
</evidence>
<comment type="similarity">
    <text evidence="4 14">Belongs to the cytochrome P450 family.</text>
</comment>
<comment type="pathway">
    <text evidence="3">Secondary metabolite biosynthesis.</text>
</comment>
<dbReference type="InterPro" id="IPR017972">
    <property type="entry name" value="Cyt_P450_CS"/>
</dbReference>
<dbReference type="Gene3D" id="1.10.630.10">
    <property type="entry name" value="Cytochrome P450"/>
    <property type="match status" value="1"/>
</dbReference>
<dbReference type="PANTHER" id="PTHR46300:SF2">
    <property type="entry name" value="CYTOCHROME P450 MONOOXYGENASE ALNH-RELATED"/>
    <property type="match status" value="1"/>
</dbReference>
<proteinExistence type="inferred from homology"/>
<organism evidence="15 16">
    <name type="scientific">Bondarzewia mesenterica</name>
    <dbReference type="NCBI Taxonomy" id="1095465"/>
    <lineage>
        <taxon>Eukaryota</taxon>
        <taxon>Fungi</taxon>
        <taxon>Dikarya</taxon>
        <taxon>Basidiomycota</taxon>
        <taxon>Agaricomycotina</taxon>
        <taxon>Agaricomycetes</taxon>
        <taxon>Russulales</taxon>
        <taxon>Bondarzewiaceae</taxon>
        <taxon>Bondarzewia</taxon>
    </lineage>
</organism>
<keyword evidence="5 13" id="KW-0349">Heme</keyword>
<evidence type="ECO:0000256" key="1">
    <source>
        <dbReference type="ARBA" id="ARBA00001971"/>
    </source>
</evidence>
<evidence type="ECO:0000256" key="4">
    <source>
        <dbReference type="ARBA" id="ARBA00010617"/>
    </source>
</evidence>
<keyword evidence="12" id="KW-0472">Membrane</keyword>
<evidence type="ECO:0000256" key="11">
    <source>
        <dbReference type="ARBA" id="ARBA00023033"/>
    </source>
</evidence>
<evidence type="ECO:0000256" key="8">
    <source>
        <dbReference type="ARBA" id="ARBA00022989"/>
    </source>
</evidence>
<dbReference type="InterPro" id="IPR050364">
    <property type="entry name" value="Cytochrome_P450_fung"/>
</dbReference>
<dbReference type="GO" id="GO:0005506">
    <property type="term" value="F:iron ion binding"/>
    <property type="evidence" value="ECO:0007669"/>
    <property type="project" value="InterPro"/>
</dbReference>
<sequence>MLTAIASLSLLAALAYYAFFSVRTHKRLPPGPDADENVRGELTTAAVGKTGTWAVFDRWSKAYGYIFSFHMGRTPVLVISMAEAAWDLLEKRGDIYSSRPRLIMAHEIMSGGMRGLSMPYSDHWRKWRKAHLSACTLFLYQSLTFFRYVQIQHTGMSGRASLAYREHQTLESALFLRDLLQNADNYGEIIQRFATSIMLSISYGQRVANLDSEVVKNNYKSVMEFSKAAVTGKYIVESWPFLLWLPRPLQWFRYSAERIRKNDTALYLSLLESVQKRMDAGTNKECMSSRSLTSGREGLSMVELAYAVAAPFGAGIDTTSSSVEFFLIAALLHPSATKKAQAELDAVVGRDRLPTFQDQESLPYIGAFIKEVERWRPVVPLAVPHSVTRDDIYEGYDIPKGATILGSIYSMMKDPEMFPEPNLFHPERFLSPSPGAQDPRFVDFTLPFGFGRRQCPGMHVASQSLYILVTRILWAFDITQAPDAPLPDPLASVSLGLVCAPAPFRFALHPRHMDAVKIIELEATEADVRLKEWD</sequence>
<evidence type="ECO:0000256" key="6">
    <source>
        <dbReference type="ARBA" id="ARBA00022692"/>
    </source>
</evidence>
<dbReference type="Pfam" id="PF00067">
    <property type="entry name" value="p450"/>
    <property type="match status" value="1"/>
</dbReference>
<dbReference type="PRINTS" id="PR00463">
    <property type="entry name" value="EP450I"/>
</dbReference>
<keyword evidence="11 14" id="KW-0503">Monooxygenase</keyword>
<dbReference type="Proteomes" id="UP000310158">
    <property type="component" value="Unassembled WGS sequence"/>
</dbReference>
<dbReference type="PRINTS" id="PR00385">
    <property type="entry name" value="P450"/>
</dbReference>
<dbReference type="PANTHER" id="PTHR46300">
    <property type="entry name" value="P450, PUTATIVE (EUROFUNG)-RELATED-RELATED"/>
    <property type="match status" value="1"/>
</dbReference>
<evidence type="ECO:0000256" key="12">
    <source>
        <dbReference type="ARBA" id="ARBA00023136"/>
    </source>
</evidence>
<keyword evidence="9 14" id="KW-0560">Oxidoreductase</keyword>
<keyword evidence="6" id="KW-0812">Transmembrane</keyword>
<evidence type="ECO:0000256" key="10">
    <source>
        <dbReference type="ARBA" id="ARBA00023004"/>
    </source>
</evidence>
<keyword evidence="8" id="KW-1133">Transmembrane helix</keyword>
<comment type="subcellular location">
    <subcellularLocation>
        <location evidence="2">Membrane</location>
    </subcellularLocation>
</comment>
<dbReference type="InterPro" id="IPR036396">
    <property type="entry name" value="Cyt_P450_sf"/>
</dbReference>
<evidence type="ECO:0000256" key="5">
    <source>
        <dbReference type="ARBA" id="ARBA00022617"/>
    </source>
</evidence>
<dbReference type="InterPro" id="IPR002401">
    <property type="entry name" value="Cyt_P450_E_grp-I"/>
</dbReference>
<name>A0A4V3XFE8_9AGAM</name>
<dbReference type="PROSITE" id="PS00086">
    <property type="entry name" value="CYTOCHROME_P450"/>
    <property type="match status" value="1"/>
</dbReference>
<dbReference type="GO" id="GO:0020037">
    <property type="term" value="F:heme binding"/>
    <property type="evidence" value="ECO:0007669"/>
    <property type="project" value="InterPro"/>
</dbReference>
<evidence type="ECO:0000256" key="13">
    <source>
        <dbReference type="PIRSR" id="PIRSR602401-1"/>
    </source>
</evidence>
<evidence type="ECO:0000256" key="2">
    <source>
        <dbReference type="ARBA" id="ARBA00004370"/>
    </source>
</evidence>
<dbReference type="CDD" id="cd11065">
    <property type="entry name" value="CYP64-like"/>
    <property type="match status" value="1"/>
</dbReference>
<accession>A0A4V3XFE8</accession>
<comment type="cofactor">
    <cofactor evidence="1 13">
        <name>heme</name>
        <dbReference type="ChEBI" id="CHEBI:30413"/>
    </cofactor>
</comment>
<protein>
    <recommendedName>
        <fullName evidence="17">Cytochrome P450</fullName>
    </recommendedName>
</protein>
<dbReference type="InterPro" id="IPR001128">
    <property type="entry name" value="Cyt_P450"/>
</dbReference>
<evidence type="ECO:0008006" key="17">
    <source>
        <dbReference type="Google" id="ProtNLM"/>
    </source>
</evidence>
<reference evidence="15 16" key="1">
    <citation type="submission" date="2019-02" db="EMBL/GenBank/DDBJ databases">
        <title>Genome sequencing of the rare red list fungi Bondarzewia mesenterica.</title>
        <authorList>
            <person name="Buettner E."/>
            <person name="Kellner H."/>
        </authorList>
    </citation>
    <scope>NUCLEOTIDE SEQUENCE [LARGE SCALE GENOMIC DNA]</scope>
    <source>
        <strain evidence="15 16">DSM 108281</strain>
    </source>
</reference>
<comment type="caution">
    <text evidence="15">The sequence shown here is derived from an EMBL/GenBank/DDBJ whole genome shotgun (WGS) entry which is preliminary data.</text>
</comment>
<keyword evidence="16" id="KW-1185">Reference proteome</keyword>
<evidence type="ECO:0000256" key="9">
    <source>
        <dbReference type="ARBA" id="ARBA00023002"/>
    </source>
</evidence>